<dbReference type="AlphaFoldDB" id="A0AAJ5ZDU7"/>
<evidence type="ECO:0000313" key="2">
    <source>
        <dbReference type="EMBL" id="MDG0866165.1"/>
    </source>
</evidence>
<reference evidence="4" key="3">
    <citation type="submission" date="2023-06" db="EMBL/GenBank/DDBJ databases">
        <title>Pangenomics reveal diversification of enzyme families and niche specialization in globally abundant SAR202 bacteria.</title>
        <authorList>
            <person name="Saw J.H.W."/>
        </authorList>
    </citation>
    <scope>NUCLEOTIDE SEQUENCE [LARGE SCALE GENOMIC DNA]</scope>
    <source>
        <strain evidence="4">JH1073</strain>
    </source>
</reference>
<reference evidence="3" key="2">
    <citation type="journal article" date="2023" name="Nat. Commun.">
        <title>Cultivation of marine bacteria of the SAR202 clade.</title>
        <authorList>
            <person name="Lim Y."/>
            <person name="Seo J.H."/>
            <person name="Giovannoni S.J."/>
            <person name="Kang I."/>
            <person name="Cho J.C."/>
        </authorList>
    </citation>
    <scope>NUCLEOTIDE SEQUENCE</scope>
    <source>
        <strain evidence="3">JH1073</strain>
    </source>
</reference>
<keyword evidence="1" id="KW-0472">Membrane</keyword>
<organism evidence="3 4">
    <name type="scientific">Candidatus Lucifugimonas marina</name>
    <dbReference type="NCBI Taxonomy" id="3038979"/>
    <lineage>
        <taxon>Bacteria</taxon>
        <taxon>Bacillati</taxon>
        <taxon>Chloroflexota</taxon>
        <taxon>Dehalococcoidia</taxon>
        <taxon>SAR202 cluster</taxon>
        <taxon>Candidatus Lucifugimonadales</taxon>
        <taxon>Candidatus Lucifugimonadaceae</taxon>
        <taxon>Candidatus Lucifugimonas</taxon>
    </lineage>
</organism>
<feature type="transmembrane region" description="Helical" evidence="1">
    <location>
        <begin position="42"/>
        <end position="61"/>
    </location>
</feature>
<keyword evidence="1" id="KW-1133">Transmembrane helix</keyword>
<evidence type="ECO:0000313" key="5">
    <source>
        <dbReference type="Proteomes" id="UP001321249"/>
    </source>
</evidence>
<proteinExistence type="predicted"/>
<keyword evidence="1" id="KW-0812">Transmembrane</keyword>
<accession>A0AAJ5ZDU7</accession>
<gene>
    <name evidence="2" type="ORF">GKO46_03655</name>
    <name evidence="3" type="ORF">GKO48_05605</name>
</gene>
<evidence type="ECO:0000256" key="1">
    <source>
        <dbReference type="SAM" id="Phobius"/>
    </source>
</evidence>
<dbReference type="Proteomes" id="UP001321249">
    <property type="component" value="Unassembled WGS sequence"/>
</dbReference>
<dbReference type="EMBL" id="CP046147">
    <property type="protein sequence ID" value="WFG39115.1"/>
    <property type="molecule type" value="Genomic_DNA"/>
</dbReference>
<evidence type="ECO:0000313" key="4">
    <source>
        <dbReference type="Proteomes" id="UP001219901"/>
    </source>
</evidence>
<keyword evidence="4" id="KW-1185">Reference proteome</keyword>
<dbReference type="RefSeq" id="WP_342822477.1">
    <property type="nucleotide sequence ID" value="NZ_CP046146.1"/>
</dbReference>
<reference evidence="4 5" key="1">
    <citation type="submission" date="2019-11" db="EMBL/GenBank/DDBJ databases">
        <authorList>
            <person name="Cho J.-C."/>
        </authorList>
    </citation>
    <scope>NUCLEOTIDE SEQUENCE [LARGE SCALE GENOMIC DNA]</scope>
    <source>
        <strain evidence="3 4">JH1073</strain>
        <strain evidence="2 5">JH702</strain>
    </source>
</reference>
<dbReference type="Proteomes" id="UP001219901">
    <property type="component" value="Chromosome"/>
</dbReference>
<sequence>MRIDLSVIMAVLLIAFATAIFLGAYSSRNDTGCTPSCGDLSAVALFGAISIFGGVVSASASRLAAFRISYTRVAVNTGAWIFMIASVASLVTTTSHSVILTISSVVVLASVRAKLEARDADANRN</sequence>
<name>A0AAJ5ZDU7_9CHLR</name>
<feature type="transmembrane region" description="Helical" evidence="1">
    <location>
        <begin position="73"/>
        <end position="91"/>
    </location>
</feature>
<dbReference type="EMBL" id="WMBE01000001">
    <property type="protein sequence ID" value="MDG0866165.1"/>
    <property type="molecule type" value="Genomic_DNA"/>
</dbReference>
<evidence type="ECO:0000313" key="3">
    <source>
        <dbReference type="EMBL" id="WFG39115.1"/>
    </source>
</evidence>
<protein>
    <submittedName>
        <fullName evidence="3">Uncharacterized protein</fullName>
    </submittedName>
</protein>